<sequence>MPSESEALVIEYRGRSIHKKFNNRDKSRGKSRDKFNGRLRARKNVECFYCHEKGPMKRECRKLKREQQENGDVRQNSDKIDKLKTGMKKHSAMKDLGPSKHILDCSRALQYHAPYTPEAS</sequence>
<dbReference type="GO" id="GO:0008270">
    <property type="term" value="F:zinc ion binding"/>
    <property type="evidence" value="ECO:0007669"/>
    <property type="project" value="InterPro"/>
</dbReference>
<name>A0A9D4Y432_PEA</name>
<comment type="caution">
    <text evidence="1">The sequence shown here is derived from an EMBL/GenBank/DDBJ whole genome shotgun (WGS) entry which is preliminary data.</text>
</comment>
<dbReference type="EMBL" id="JAMSHJ010000003">
    <property type="protein sequence ID" value="KAI5431937.1"/>
    <property type="molecule type" value="Genomic_DNA"/>
</dbReference>
<evidence type="ECO:0000313" key="1">
    <source>
        <dbReference type="EMBL" id="KAI5431937.1"/>
    </source>
</evidence>
<accession>A0A9D4Y432</accession>
<keyword evidence="2" id="KW-1185">Reference proteome</keyword>
<reference evidence="1 2" key="1">
    <citation type="journal article" date="2022" name="Nat. Genet.">
        <title>Improved pea reference genome and pan-genome highlight genomic features and evolutionary characteristics.</title>
        <authorList>
            <person name="Yang T."/>
            <person name="Liu R."/>
            <person name="Luo Y."/>
            <person name="Hu S."/>
            <person name="Wang D."/>
            <person name="Wang C."/>
            <person name="Pandey M.K."/>
            <person name="Ge S."/>
            <person name="Xu Q."/>
            <person name="Li N."/>
            <person name="Li G."/>
            <person name="Huang Y."/>
            <person name="Saxena R.K."/>
            <person name="Ji Y."/>
            <person name="Li M."/>
            <person name="Yan X."/>
            <person name="He Y."/>
            <person name="Liu Y."/>
            <person name="Wang X."/>
            <person name="Xiang C."/>
            <person name="Varshney R.K."/>
            <person name="Ding H."/>
            <person name="Gao S."/>
            <person name="Zong X."/>
        </authorList>
    </citation>
    <scope>NUCLEOTIDE SEQUENCE [LARGE SCALE GENOMIC DNA]</scope>
    <source>
        <strain evidence="1 2">cv. Zhongwan 6</strain>
    </source>
</reference>
<gene>
    <name evidence="1" type="ORF">KIW84_035902</name>
</gene>
<organism evidence="1 2">
    <name type="scientific">Pisum sativum</name>
    <name type="common">Garden pea</name>
    <name type="synonym">Lathyrus oleraceus</name>
    <dbReference type="NCBI Taxonomy" id="3888"/>
    <lineage>
        <taxon>Eukaryota</taxon>
        <taxon>Viridiplantae</taxon>
        <taxon>Streptophyta</taxon>
        <taxon>Embryophyta</taxon>
        <taxon>Tracheophyta</taxon>
        <taxon>Spermatophyta</taxon>
        <taxon>Magnoliopsida</taxon>
        <taxon>eudicotyledons</taxon>
        <taxon>Gunneridae</taxon>
        <taxon>Pentapetalae</taxon>
        <taxon>rosids</taxon>
        <taxon>fabids</taxon>
        <taxon>Fabales</taxon>
        <taxon>Fabaceae</taxon>
        <taxon>Papilionoideae</taxon>
        <taxon>50 kb inversion clade</taxon>
        <taxon>NPAAA clade</taxon>
        <taxon>Hologalegina</taxon>
        <taxon>IRL clade</taxon>
        <taxon>Fabeae</taxon>
        <taxon>Lathyrus</taxon>
    </lineage>
</organism>
<dbReference type="Gene3D" id="4.10.60.10">
    <property type="entry name" value="Zinc finger, CCHC-type"/>
    <property type="match status" value="1"/>
</dbReference>
<protein>
    <recommendedName>
        <fullName evidence="3">CCHC-type domain-containing protein</fullName>
    </recommendedName>
</protein>
<dbReference type="Gramene" id="Psat03G0590200-T1">
    <property type="protein sequence ID" value="KAI5431937.1"/>
    <property type="gene ID" value="KIW84_035902"/>
</dbReference>
<dbReference type="Proteomes" id="UP001058974">
    <property type="component" value="Chromosome 3"/>
</dbReference>
<dbReference type="AlphaFoldDB" id="A0A9D4Y432"/>
<dbReference type="GO" id="GO:0003676">
    <property type="term" value="F:nucleic acid binding"/>
    <property type="evidence" value="ECO:0007669"/>
    <property type="project" value="InterPro"/>
</dbReference>
<proteinExistence type="predicted"/>
<dbReference type="InterPro" id="IPR036875">
    <property type="entry name" value="Znf_CCHC_sf"/>
</dbReference>
<evidence type="ECO:0000313" key="2">
    <source>
        <dbReference type="Proteomes" id="UP001058974"/>
    </source>
</evidence>
<dbReference type="SUPFAM" id="SSF57756">
    <property type="entry name" value="Retrovirus zinc finger-like domains"/>
    <property type="match status" value="1"/>
</dbReference>
<evidence type="ECO:0008006" key="3">
    <source>
        <dbReference type="Google" id="ProtNLM"/>
    </source>
</evidence>